<sequence>MYYLLRSLVEHSCINPKSLAFDYLDKKPIDIGLMKFLGLCPSALSWYLEFAFAFFTSLTPFTTNVLPPLEQGIDDSMEGPSLRYYGATKPIALLSVVLHLHPFLYDR</sequence>
<reference evidence="1 2" key="1">
    <citation type="journal article" date="2014" name="Agronomy (Basel)">
        <title>A Draft Genome Sequence for Ensete ventricosum, the Drought-Tolerant Tree Against Hunger.</title>
        <authorList>
            <person name="Harrison J."/>
            <person name="Moore K.A."/>
            <person name="Paszkiewicz K."/>
            <person name="Jones T."/>
            <person name="Grant M."/>
            <person name="Ambacheew D."/>
            <person name="Muzemil S."/>
            <person name="Studholme D.J."/>
        </authorList>
    </citation>
    <scope>NUCLEOTIDE SEQUENCE [LARGE SCALE GENOMIC DNA]</scope>
</reference>
<protein>
    <submittedName>
        <fullName evidence="1">Uncharacterized protein</fullName>
    </submittedName>
</protein>
<evidence type="ECO:0000313" key="2">
    <source>
        <dbReference type="Proteomes" id="UP000287651"/>
    </source>
</evidence>
<gene>
    <name evidence="1" type="ORF">B296_00044429</name>
</gene>
<proteinExistence type="predicted"/>
<dbReference type="Proteomes" id="UP000287651">
    <property type="component" value="Unassembled WGS sequence"/>
</dbReference>
<organism evidence="1 2">
    <name type="scientific">Ensete ventricosum</name>
    <name type="common">Abyssinian banana</name>
    <name type="synonym">Musa ensete</name>
    <dbReference type="NCBI Taxonomy" id="4639"/>
    <lineage>
        <taxon>Eukaryota</taxon>
        <taxon>Viridiplantae</taxon>
        <taxon>Streptophyta</taxon>
        <taxon>Embryophyta</taxon>
        <taxon>Tracheophyta</taxon>
        <taxon>Spermatophyta</taxon>
        <taxon>Magnoliopsida</taxon>
        <taxon>Liliopsida</taxon>
        <taxon>Zingiberales</taxon>
        <taxon>Musaceae</taxon>
        <taxon>Ensete</taxon>
    </lineage>
</organism>
<accession>A0A426WY81</accession>
<evidence type="ECO:0000313" key="1">
    <source>
        <dbReference type="EMBL" id="RRT32211.1"/>
    </source>
</evidence>
<dbReference type="AlphaFoldDB" id="A0A426WY81"/>
<dbReference type="EMBL" id="AMZH03033223">
    <property type="protein sequence ID" value="RRT32211.1"/>
    <property type="molecule type" value="Genomic_DNA"/>
</dbReference>
<name>A0A426WY81_ENSVE</name>
<comment type="caution">
    <text evidence="1">The sequence shown here is derived from an EMBL/GenBank/DDBJ whole genome shotgun (WGS) entry which is preliminary data.</text>
</comment>